<sequence length="41" mass="4778">MRREHLLALKGLLQYFTPLSPKGLTTALDFKKMFKIQSLEL</sequence>
<keyword evidence="2" id="KW-1185">Reference proteome</keyword>
<proteinExistence type="predicted"/>
<evidence type="ECO:0000313" key="2">
    <source>
        <dbReference type="Proteomes" id="UP000182190"/>
    </source>
</evidence>
<dbReference type="EMBL" id="CZCS02000184">
    <property type="protein sequence ID" value="VXD19270.1"/>
    <property type="molecule type" value="Genomic_DNA"/>
</dbReference>
<organism evidence="1 2">
    <name type="scientific">Planktothrix paucivesiculata PCC 9631</name>
    <dbReference type="NCBI Taxonomy" id="671071"/>
    <lineage>
        <taxon>Bacteria</taxon>
        <taxon>Bacillati</taxon>
        <taxon>Cyanobacteriota</taxon>
        <taxon>Cyanophyceae</taxon>
        <taxon>Oscillatoriophycideae</taxon>
        <taxon>Oscillatoriales</taxon>
        <taxon>Microcoleaceae</taxon>
        <taxon>Planktothrix</taxon>
    </lineage>
</organism>
<dbReference type="Proteomes" id="UP000182190">
    <property type="component" value="Unassembled WGS sequence"/>
</dbReference>
<comment type="caution">
    <text evidence="1">The sequence shown here is derived from an EMBL/GenBank/DDBJ whole genome shotgun (WGS) entry which is preliminary data.</text>
</comment>
<protein>
    <submittedName>
        <fullName evidence="1">Uncharacterized protein</fullName>
    </submittedName>
</protein>
<gene>
    <name evidence="1" type="ORF">PL9631_440049</name>
</gene>
<reference evidence="1" key="1">
    <citation type="submission" date="2019-10" db="EMBL/GenBank/DDBJ databases">
        <authorList>
            <consortium name="Genoscope - CEA"/>
            <person name="William W."/>
        </authorList>
    </citation>
    <scope>NUCLEOTIDE SEQUENCE [LARGE SCALE GENOMIC DNA]</scope>
    <source>
        <strain evidence="1">BBR_PRJEB10994</strain>
    </source>
</reference>
<dbReference type="AlphaFoldDB" id="A0A7Z9BV32"/>
<name>A0A7Z9BV32_9CYAN</name>
<evidence type="ECO:0000313" key="1">
    <source>
        <dbReference type="EMBL" id="VXD19270.1"/>
    </source>
</evidence>
<accession>A0A7Z9BV32</accession>